<dbReference type="KEGG" id="dli:dnl_41370"/>
<dbReference type="InterPro" id="IPR001303">
    <property type="entry name" value="Aldolase_II/adducin_N"/>
</dbReference>
<reference evidence="4" key="1">
    <citation type="journal article" date="2021" name="Microb. Physiol.">
        <title>Proteogenomic Insights into the Physiology of Marine, Sulfate-Reducing, Filamentous Desulfonema limicola and Desulfonema magnum.</title>
        <authorList>
            <person name="Schnaars V."/>
            <person name="Wohlbrand L."/>
            <person name="Scheve S."/>
            <person name="Hinrichs C."/>
            <person name="Reinhardt R."/>
            <person name="Rabus R."/>
        </authorList>
    </citation>
    <scope>NUCLEOTIDE SEQUENCE</scope>
    <source>
        <strain evidence="4">5ac10</strain>
    </source>
</reference>
<gene>
    <name evidence="4" type="ORF">dnl_41370</name>
</gene>
<dbReference type="InterPro" id="IPR050197">
    <property type="entry name" value="Aldolase_class_II_sugar_metab"/>
</dbReference>
<keyword evidence="2" id="KW-0456">Lyase</keyword>
<evidence type="ECO:0000256" key="2">
    <source>
        <dbReference type="ARBA" id="ARBA00023239"/>
    </source>
</evidence>
<protein>
    <submittedName>
        <fullName evidence="4">Aldolase, Class II</fullName>
    </submittedName>
</protein>
<dbReference type="Gene3D" id="3.40.225.10">
    <property type="entry name" value="Class II aldolase/adducin N-terminal domain"/>
    <property type="match status" value="1"/>
</dbReference>
<dbReference type="SUPFAM" id="SSF53639">
    <property type="entry name" value="AraD/HMP-PK domain-like"/>
    <property type="match status" value="1"/>
</dbReference>
<accession>A0A975BAF7</accession>
<dbReference type="GO" id="GO:0019323">
    <property type="term" value="P:pentose catabolic process"/>
    <property type="evidence" value="ECO:0007669"/>
    <property type="project" value="TreeGrafter"/>
</dbReference>
<dbReference type="Proteomes" id="UP000663720">
    <property type="component" value="Chromosome"/>
</dbReference>
<dbReference type="GO" id="GO:0046872">
    <property type="term" value="F:metal ion binding"/>
    <property type="evidence" value="ECO:0007669"/>
    <property type="project" value="UniProtKB-KW"/>
</dbReference>
<evidence type="ECO:0000256" key="1">
    <source>
        <dbReference type="ARBA" id="ARBA00022723"/>
    </source>
</evidence>
<evidence type="ECO:0000259" key="3">
    <source>
        <dbReference type="SMART" id="SM01007"/>
    </source>
</evidence>
<organism evidence="4 5">
    <name type="scientific">Desulfonema limicola</name>
    <dbReference type="NCBI Taxonomy" id="45656"/>
    <lineage>
        <taxon>Bacteria</taxon>
        <taxon>Pseudomonadati</taxon>
        <taxon>Thermodesulfobacteriota</taxon>
        <taxon>Desulfobacteria</taxon>
        <taxon>Desulfobacterales</taxon>
        <taxon>Desulfococcaceae</taxon>
        <taxon>Desulfonema</taxon>
    </lineage>
</organism>
<proteinExistence type="predicted"/>
<keyword evidence="5" id="KW-1185">Reference proteome</keyword>
<evidence type="ECO:0000313" key="5">
    <source>
        <dbReference type="Proteomes" id="UP000663720"/>
    </source>
</evidence>
<keyword evidence="1" id="KW-0479">Metal-binding</keyword>
<dbReference type="RefSeq" id="WP_207687783.1">
    <property type="nucleotide sequence ID" value="NZ_CP061799.1"/>
</dbReference>
<dbReference type="EMBL" id="CP061799">
    <property type="protein sequence ID" value="QTA81788.1"/>
    <property type="molecule type" value="Genomic_DNA"/>
</dbReference>
<dbReference type="PANTHER" id="PTHR22789">
    <property type="entry name" value="FUCULOSE PHOSPHATE ALDOLASE"/>
    <property type="match status" value="1"/>
</dbReference>
<dbReference type="SMART" id="SM01007">
    <property type="entry name" value="Aldolase_II"/>
    <property type="match status" value="1"/>
</dbReference>
<feature type="domain" description="Class II aldolase/adducin N-terminal" evidence="3">
    <location>
        <begin position="8"/>
        <end position="184"/>
    </location>
</feature>
<sequence length="213" mass="23528">MLLEKEREKIVLFGNKLISSGLTTGTGGNLSILNREKGLAAISPTGIEYSEIKPEDVVVLDMDANIVDSKKKPSSEYGFHLALYKKRLDICSVIHTHSAYATTMACLQWEIPAVHYLVGFSGHKVPVAPYAEFGTRELADSITMTIKDYNAVLMANHGMAAVGESIARAFAVAEEIEFVARIYYQTKSVGLPPLISKHEMDKVLERFKTYGQK</sequence>
<dbReference type="NCBIfam" id="NF005302">
    <property type="entry name" value="PRK06833.1"/>
    <property type="match status" value="1"/>
</dbReference>
<name>A0A975BAF7_9BACT</name>
<dbReference type="AlphaFoldDB" id="A0A975BAF7"/>
<dbReference type="GO" id="GO:0005829">
    <property type="term" value="C:cytosol"/>
    <property type="evidence" value="ECO:0007669"/>
    <property type="project" value="TreeGrafter"/>
</dbReference>
<dbReference type="Pfam" id="PF00596">
    <property type="entry name" value="Aldolase_II"/>
    <property type="match status" value="1"/>
</dbReference>
<evidence type="ECO:0000313" key="4">
    <source>
        <dbReference type="EMBL" id="QTA81788.1"/>
    </source>
</evidence>
<dbReference type="GO" id="GO:0016832">
    <property type="term" value="F:aldehyde-lyase activity"/>
    <property type="evidence" value="ECO:0007669"/>
    <property type="project" value="TreeGrafter"/>
</dbReference>
<dbReference type="InterPro" id="IPR036409">
    <property type="entry name" value="Aldolase_II/adducin_N_sf"/>
</dbReference>
<dbReference type="PANTHER" id="PTHR22789:SF0">
    <property type="entry name" value="3-OXO-TETRONATE 4-PHOSPHATE DECARBOXYLASE-RELATED"/>
    <property type="match status" value="1"/>
</dbReference>